<dbReference type="RefSeq" id="WP_236640338.1">
    <property type="nucleotide sequence ID" value="NZ_VJON01000018.1"/>
</dbReference>
<evidence type="ECO:0000313" key="12">
    <source>
        <dbReference type="Proteomes" id="UP000318294"/>
    </source>
</evidence>
<dbReference type="GO" id="GO:0042773">
    <property type="term" value="P:ATP synthesis coupled electron transport"/>
    <property type="evidence" value="ECO:0007669"/>
    <property type="project" value="InterPro"/>
</dbReference>
<feature type="domain" description="NADH:quinone oxidoreductase/Mrp antiporter transmembrane" evidence="10">
    <location>
        <begin position="148"/>
        <end position="436"/>
    </location>
</feature>
<dbReference type="Proteomes" id="UP000318294">
    <property type="component" value="Unassembled WGS sequence"/>
</dbReference>
<evidence type="ECO:0000256" key="7">
    <source>
        <dbReference type="RuleBase" id="RU000320"/>
    </source>
</evidence>
<dbReference type="PANTHER" id="PTHR42703">
    <property type="entry name" value="NADH DEHYDROGENASE"/>
    <property type="match status" value="1"/>
</dbReference>
<evidence type="ECO:0000256" key="5">
    <source>
        <dbReference type="ARBA" id="ARBA00022989"/>
    </source>
</evidence>
<feature type="region of interest" description="Disordered" evidence="8">
    <location>
        <begin position="526"/>
        <end position="554"/>
    </location>
</feature>
<evidence type="ECO:0000259" key="10">
    <source>
        <dbReference type="Pfam" id="PF00361"/>
    </source>
</evidence>
<proteinExistence type="inferred from homology"/>
<name>A0A554XFA7_9BURK</name>
<dbReference type="AlphaFoldDB" id="A0A554XFA7"/>
<comment type="subcellular location">
    <subcellularLocation>
        <location evidence="1">Cell membrane</location>
        <topology evidence="1">Multi-pass membrane protein</topology>
    </subcellularLocation>
    <subcellularLocation>
        <location evidence="7">Membrane</location>
        <topology evidence="7">Multi-pass membrane protein</topology>
    </subcellularLocation>
</comment>
<keyword evidence="6 9" id="KW-0472">Membrane</keyword>
<keyword evidence="4 7" id="KW-0812">Transmembrane</keyword>
<keyword evidence="5 9" id="KW-1133">Transmembrane helix</keyword>
<evidence type="ECO:0000256" key="6">
    <source>
        <dbReference type="ARBA" id="ARBA00023136"/>
    </source>
</evidence>
<dbReference type="InterPro" id="IPR001750">
    <property type="entry name" value="ND/Mrp_TM"/>
</dbReference>
<evidence type="ECO:0000313" key="11">
    <source>
        <dbReference type="EMBL" id="TSE34495.1"/>
    </source>
</evidence>
<dbReference type="GO" id="GO:0008137">
    <property type="term" value="F:NADH dehydrogenase (ubiquinone) activity"/>
    <property type="evidence" value="ECO:0007669"/>
    <property type="project" value="InterPro"/>
</dbReference>
<feature type="transmembrane region" description="Helical" evidence="9">
    <location>
        <begin position="92"/>
        <end position="117"/>
    </location>
</feature>
<evidence type="ECO:0000256" key="9">
    <source>
        <dbReference type="SAM" id="Phobius"/>
    </source>
</evidence>
<feature type="transmembrane region" description="Helical" evidence="9">
    <location>
        <begin position="352"/>
        <end position="374"/>
    </location>
</feature>
<evidence type="ECO:0000256" key="4">
    <source>
        <dbReference type="ARBA" id="ARBA00022692"/>
    </source>
</evidence>
<keyword evidence="3" id="KW-1003">Cell membrane</keyword>
<comment type="similarity">
    <text evidence="2">Belongs to the CPA3 antiporters (TC 2.A.63) subunit D family.</text>
</comment>
<feature type="transmembrane region" description="Helical" evidence="9">
    <location>
        <begin position="153"/>
        <end position="171"/>
    </location>
</feature>
<dbReference type="InterPro" id="IPR003918">
    <property type="entry name" value="NADH_UbQ_OxRdtase"/>
</dbReference>
<sequence length="554" mass="58136">MIGALLDMWGRHAPVLSVLLPSLTAVALLLLGDHGNVSPEGGGHEGSRLAWRRRLSLASAGLGLAMAAGLVVRASGGELQVYELGEWPAPFGIVLVLDRLSALMVLLTYAVALPVLAYASGGWDTHGRYFHAIFHFQLMGLCGAFLTGDLFNLFVFFEVLLIASYVLLLHGRGGERLRMGVHYVVLNLTASALFLIGLAMLYAVTGTLNMADAALKVAALQGQELRLAQSAALILLVVFGLKAALVPLYFWLPGAYAAASAPVAALFAIMTKVGVYAIVRVHWVIFGLDAGAASLTVQPWLLPAALVTSVLGVLGALAAHSLSRLVAYLTVSSVGTIGVGVALFTPQALSAALYYTLHSTVVVAGLFLFVELAAAQRGAMGDRLQPAPQVHEPVLLGVMMLFGAASAAGLPPLPGFLGKVMLLQSAADLALRPWVWTVVLGVGFLTIVGLARAGVILFWHVQPPDGGAAAGHSARLQLAPWAFMAMTVALAVVAAPVKAYTDALAQQLTDKRHYADVVLARHGGAALPTTRPYDGRRAPPSTLHSPEPQQEARP</sequence>
<feature type="transmembrane region" description="Helical" evidence="9">
    <location>
        <begin position="434"/>
        <end position="458"/>
    </location>
</feature>
<feature type="transmembrane region" description="Helical" evidence="9">
    <location>
        <begin position="264"/>
        <end position="288"/>
    </location>
</feature>
<dbReference type="PRINTS" id="PR01437">
    <property type="entry name" value="NUOXDRDTASE4"/>
</dbReference>
<organism evidence="11 12">
    <name type="scientific">Tepidimonas charontis</name>
    <dbReference type="NCBI Taxonomy" id="2267262"/>
    <lineage>
        <taxon>Bacteria</taxon>
        <taxon>Pseudomonadati</taxon>
        <taxon>Pseudomonadota</taxon>
        <taxon>Betaproteobacteria</taxon>
        <taxon>Burkholderiales</taxon>
        <taxon>Tepidimonas</taxon>
    </lineage>
</organism>
<gene>
    <name evidence="11" type="primary">mrpD</name>
    <name evidence="11" type="ORF">Tchar_01366</name>
</gene>
<evidence type="ECO:0000256" key="2">
    <source>
        <dbReference type="ARBA" id="ARBA00005346"/>
    </source>
</evidence>
<evidence type="ECO:0000256" key="3">
    <source>
        <dbReference type="ARBA" id="ARBA00022475"/>
    </source>
</evidence>
<comment type="caution">
    <text evidence="11">The sequence shown here is derived from an EMBL/GenBank/DDBJ whole genome shotgun (WGS) entry which is preliminary data.</text>
</comment>
<dbReference type="GO" id="GO:0005886">
    <property type="term" value="C:plasma membrane"/>
    <property type="evidence" value="ECO:0007669"/>
    <property type="project" value="UniProtKB-SubCell"/>
</dbReference>
<dbReference type="EMBL" id="VJON01000018">
    <property type="protein sequence ID" value="TSE34495.1"/>
    <property type="molecule type" value="Genomic_DNA"/>
</dbReference>
<feature type="transmembrane region" description="Helical" evidence="9">
    <location>
        <begin position="129"/>
        <end position="147"/>
    </location>
</feature>
<evidence type="ECO:0000256" key="8">
    <source>
        <dbReference type="SAM" id="MobiDB-lite"/>
    </source>
</evidence>
<keyword evidence="12" id="KW-1185">Reference proteome</keyword>
<accession>A0A554XFA7</accession>
<feature type="transmembrane region" description="Helical" evidence="9">
    <location>
        <begin position="55"/>
        <end position="72"/>
    </location>
</feature>
<dbReference type="NCBIfam" id="NF009309">
    <property type="entry name" value="PRK12666.1"/>
    <property type="match status" value="1"/>
</dbReference>
<dbReference type="InterPro" id="IPR050586">
    <property type="entry name" value="CPA3_Na-H_Antiporter_D"/>
</dbReference>
<feature type="transmembrane region" description="Helical" evidence="9">
    <location>
        <begin position="394"/>
        <end position="414"/>
    </location>
</feature>
<evidence type="ECO:0000256" key="1">
    <source>
        <dbReference type="ARBA" id="ARBA00004651"/>
    </source>
</evidence>
<dbReference type="Pfam" id="PF00361">
    <property type="entry name" value="Proton_antipo_M"/>
    <property type="match status" value="1"/>
</dbReference>
<feature type="transmembrane region" description="Helical" evidence="9">
    <location>
        <begin position="12"/>
        <end position="31"/>
    </location>
</feature>
<feature type="transmembrane region" description="Helical" evidence="9">
    <location>
        <begin position="231"/>
        <end position="252"/>
    </location>
</feature>
<dbReference type="PANTHER" id="PTHR42703:SF1">
    <property type="entry name" value="NA(+)_H(+) ANTIPORTER SUBUNIT D1"/>
    <property type="match status" value="1"/>
</dbReference>
<feature type="transmembrane region" description="Helical" evidence="9">
    <location>
        <begin position="300"/>
        <end position="318"/>
    </location>
</feature>
<feature type="transmembrane region" description="Helical" evidence="9">
    <location>
        <begin position="478"/>
        <end position="497"/>
    </location>
</feature>
<feature type="transmembrane region" description="Helical" evidence="9">
    <location>
        <begin position="325"/>
        <end position="346"/>
    </location>
</feature>
<protein>
    <submittedName>
        <fullName evidence="11">Na(+)/H(+) antiporter subunit D</fullName>
    </submittedName>
</protein>
<reference evidence="11 12" key="1">
    <citation type="submission" date="2019-07" db="EMBL/GenBank/DDBJ databases">
        <title>Tepidimonas charontis SPSP-6 draft genome.</title>
        <authorList>
            <person name="Da Costa M.S."/>
            <person name="Froufe H.J.C."/>
            <person name="Egas C."/>
            <person name="Albuquerque L."/>
        </authorList>
    </citation>
    <scope>NUCLEOTIDE SEQUENCE [LARGE SCALE GENOMIC DNA]</scope>
    <source>
        <strain evidence="11 12">SPSP-6</strain>
    </source>
</reference>
<feature type="transmembrane region" description="Helical" evidence="9">
    <location>
        <begin position="183"/>
        <end position="204"/>
    </location>
</feature>